<keyword evidence="4" id="KW-0378">Hydrolase</keyword>
<dbReference type="Gene3D" id="3.90.230.10">
    <property type="entry name" value="Creatinase/methionine aminopeptidase superfamily"/>
    <property type="match status" value="1"/>
</dbReference>
<dbReference type="InterPro" id="IPR036005">
    <property type="entry name" value="Creatinase/aminopeptidase-like"/>
</dbReference>
<dbReference type="GO" id="GO:0030145">
    <property type="term" value="F:manganese ion binding"/>
    <property type="evidence" value="ECO:0007669"/>
    <property type="project" value="InterPro"/>
</dbReference>
<dbReference type="SUPFAM" id="SSF55920">
    <property type="entry name" value="Creatinase/aminopeptidase"/>
    <property type="match status" value="1"/>
</dbReference>
<keyword evidence="3" id="KW-0479">Metal-binding</keyword>
<dbReference type="OrthoDB" id="4215474at2759"/>
<evidence type="ECO:0000256" key="2">
    <source>
        <dbReference type="ARBA" id="ARBA00008766"/>
    </source>
</evidence>
<proteinExistence type="inferred from homology"/>
<dbReference type="InterPro" id="IPR001131">
    <property type="entry name" value="Peptidase_M24B_aminopep-P_CS"/>
</dbReference>
<dbReference type="GO" id="GO:0070006">
    <property type="term" value="F:metalloaminopeptidase activity"/>
    <property type="evidence" value="ECO:0007669"/>
    <property type="project" value="InterPro"/>
</dbReference>
<dbReference type="GO" id="GO:0005739">
    <property type="term" value="C:mitochondrion"/>
    <property type="evidence" value="ECO:0007669"/>
    <property type="project" value="TreeGrafter"/>
</dbReference>
<dbReference type="InterPro" id="IPR000994">
    <property type="entry name" value="Pept_M24"/>
</dbReference>
<comment type="similarity">
    <text evidence="2">Belongs to the peptidase M24B family.</text>
</comment>
<dbReference type="InterPro" id="IPR052433">
    <property type="entry name" value="X-Pro_dipept-like"/>
</dbReference>
<dbReference type="CDD" id="cd01087">
    <property type="entry name" value="Prolidase"/>
    <property type="match status" value="1"/>
</dbReference>
<name>A0A9Q5NDT9_SANBA</name>
<dbReference type="PROSITE" id="PS00491">
    <property type="entry name" value="PROLINE_PEPTIDASE"/>
    <property type="match status" value="1"/>
</dbReference>
<dbReference type="InterPro" id="IPR029149">
    <property type="entry name" value="Creatin/AminoP/Spt16_N"/>
</dbReference>
<keyword evidence="8" id="KW-1185">Reference proteome</keyword>
<comment type="cofactor">
    <cofactor evidence="1">
        <name>Mn(2+)</name>
        <dbReference type="ChEBI" id="CHEBI:29035"/>
    </cofactor>
</comment>
<dbReference type="AlphaFoldDB" id="A0A9Q5NDT9"/>
<keyword evidence="5" id="KW-0464">Manganese</keyword>
<dbReference type="PANTHER" id="PTHR43226">
    <property type="entry name" value="XAA-PRO AMINOPEPTIDASE 3"/>
    <property type="match status" value="1"/>
</dbReference>
<dbReference type="InterPro" id="IPR007865">
    <property type="entry name" value="Aminopep_P_N"/>
</dbReference>
<dbReference type="InterPro" id="IPR001714">
    <property type="entry name" value="Pept_M24_MAP"/>
</dbReference>
<feature type="domain" description="Aminopeptidase P N-terminal" evidence="6">
    <location>
        <begin position="58"/>
        <end position="192"/>
    </location>
</feature>
<dbReference type="Pfam" id="PF05195">
    <property type="entry name" value="AMP_N"/>
    <property type="match status" value="1"/>
</dbReference>
<dbReference type="EMBL" id="LNZH02000139">
    <property type="protein sequence ID" value="OCB90214.1"/>
    <property type="molecule type" value="Genomic_DNA"/>
</dbReference>
<reference evidence="7" key="1">
    <citation type="submission" date="2016-06" db="EMBL/GenBank/DDBJ databases">
        <title>Draft Genome sequence of the fungus Inonotus baumii.</title>
        <authorList>
            <person name="Zhu H."/>
            <person name="Lin W."/>
        </authorList>
    </citation>
    <scope>NUCLEOTIDE SEQUENCE</scope>
    <source>
        <strain evidence="7">821</strain>
    </source>
</reference>
<accession>A0A9Q5NDT9</accession>
<sequence>MSVLLFRQRSLVLPLQSLLRTYSTHSNIPDFSKPSTLGQPHFLSHPHIVRKNEVTPGISLSEYKSRRARLMARLPESSMVVSVAASVKYMSGEIFYKFRQSSDFWYLTGFQEPESAVILESTSGGCKTTLFCRGRDSSKEKWEGPQTDFETAASVFGADDVQPIDEFPSVLKSLSGYYSYVYADSTNSSKRGRQTKSILRYLTSPSSSRNEYDGIIDALPSAKRKSLAAELAAMRAIKSEAEQRVMREAADISGRAHAKSMRFTRSGMSESAVAAHFEYLCALAGSQRPAYVPVVASGANALIIHYTANDQIIRDDELILIDAGCEYNGYASDITRTYPANGTFTGPQRDLYAAVLSAQKALISRCSESAQLSLDALHRESCSLLRVELNQLGFSLSAGDLERELYPHYLSHPIGIDLHESKHFQRGVPLVSGMVVTIEPGIYVPPTPLFPKHFHNLGIRIEDEVLIQKDHPIILSVAAPKEIADVEGACKGSIGLEPY</sequence>
<evidence type="ECO:0000313" key="7">
    <source>
        <dbReference type="EMBL" id="OCB90214.1"/>
    </source>
</evidence>
<dbReference type="GO" id="GO:0006508">
    <property type="term" value="P:proteolysis"/>
    <property type="evidence" value="ECO:0007669"/>
    <property type="project" value="TreeGrafter"/>
</dbReference>
<gene>
    <name evidence="7" type="ORF">A7U60_g2585</name>
</gene>
<dbReference type="Gene3D" id="3.40.350.10">
    <property type="entry name" value="Creatinase/prolidase N-terminal domain"/>
    <property type="match status" value="1"/>
</dbReference>
<dbReference type="SMART" id="SM01011">
    <property type="entry name" value="AMP_N"/>
    <property type="match status" value="1"/>
</dbReference>
<comment type="caution">
    <text evidence="7">The sequence shown here is derived from an EMBL/GenBank/DDBJ whole genome shotgun (WGS) entry which is preliminary data.</text>
</comment>
<dbReference type="PRINTS" id="PR00599">
    <property type="entry name" value="MAPEPTIDASE"/>
</dbReference>
<evidence type="ECO:0000256" key="5">
    <source>
        <dbReference type="ARBA" id="ARBA00023211"/>
    </source>
</evidence>
<organism evidence="7 8">
    <name type="scientific">Sanghuangporus baumii</name>
    <name type="common">Phellinus baumii</name>
    <dbReference type="NCBI Taxonomy" id="108892"/>
    <lineage>
        <taxon>Eukaryota</taxon>
        <taxon>Fungi</taxon>
        <taxon>Dikarya</taxon>
        <taxon>Basidiomycota</taxon>
        <taxon>Agaricomycotina</taxon>
        <taxon>Agaricomycetes</taxon>
        <taxon>Hymenochaetales</taxon>
        <taxon>Hymenochaetaceae</taxon>
        <taxon>Sanghuangporus</taxon>
    </lineage>
</organism>
<dbReference type="Proteomes" id="UP000757232">
    <property type="component" value="Unassembled WGS sequence"/>
</dbReference>
<evidence type="ECO:0000256" key="4">
    <source>
        <dbReference type="ARBA" id="ARBA00022801"/>
    </source>
</evidence>
<protein>
    <submittedName>
        <fullName evidence="7">Peptidase M24</fullName>
    </submittedName>
</protein>
<evidence type="ECO:0000313" key="8">
    <source>
        <dbReference type="Proteomes" id="UP000757232"/>
    </source>
</evidence>
<dbReference type="PANTHER" id="PTHR43226:SF4">
    <property type="entry name" value="XAA-PRO AMINOPEPTIDASE 3"/>
    <property type="match status" value="1"/>
</dbReference>
<evidence type="ECO:0000259" key="6">
    <source>
        <dbReference type="SMART" id="SM01011"/>
    </source>
</evidence>
<evidence type="ECO:0000256" key="3">
    <source>
        <dbReference type="ARBA" id="ARBA00022723"/>
    </source>
</evidence>
<evidence type="ECO:0000256" key="1">
    <source>
        <dbReference type="ARBA" id="ARBA00001936"/>
    </source>
</evidence>
<dbReference type="SUPFAM" id="SSF53092">
    <property type="entry name" value="Creatinase/prolidase N-terminal domain"/>
    <property type="match status" value="1"/>
</dbReference>
<dbReference type="Pfam" id="PF00557">
    <property type="entry name" value="Peptidase_M24"/>
    <property type="match status" value="1"/>
</dbReference>